<comment type="caution">
    <text evidence="1">The sequence shown here is derived from an EMBL/GenBank/DDBJ whole genome shotgun (WGS) entry which is preliminary data.</text>
</comment>
<sequence>MPGFLVNLSTTVTCTHQGPAKPTVTAPNILVMGAPVALQTSPYVVTLCTLPPPPAANGPCATAPTWFNAAKRVFANGVPVLLQDSQAMCVPSGTPLIISANQTRVFGT</sequence>
<reference evidence="1 2" key="1">
    <citation type="submission" date="2019-08" db="EMBL/GenBank/DDBJ databases">
        <title>Bradyrhizobium hipponensis sp. nov., a rhizobium isolated from a Lupinus angustifolius root nodule in Tunisia.</title>
        <authorList>
            <person name="Off K."/>
            <person name="Rejili M."/>
            <person name="Mars M."/>
            <person name="Brachmann A."/>
            <person name="Marin M."/>
        </authorList>
    </citation>
    <scope>NUCLEOTIDE SEQUENCE [LARGE SCALE GENOMIC DNA]</scope>
    <source>
        <strain evidence="2">aSej3</strain>
    </source>
</reference>
<evidence type="ECO:0000313" key="1">
    <source>
        <dbReference type="EMBL" id="TYO63525.1"/>
    </source>
</evidence>
<gene>
    <name evidence="1" type="ORF">FXV83_26830</name>
</gene>
<protein>
    <submittedName>
        <fullName evidence="1">DUF4280 domain-containing protein</fullName>
    </submittedName>
</protein>
<dbReference type="Pfam" id="PF14107">
    <property type="entry name" value="DUF4280"/>
    <property type="match status" value="1"/>
</dbReference>
<accession>A0A5S4YJL8</accession>
<dbReference type="EMBL" id="VSTH01000098">
    <property type="protein sequence ID" value="TYO63525.1"/>
    <property type="molecule type" value="Genomic_DNA"/>
</dbReference>
<organism evidence="1 2">
    <name type="scientific">Bradyrhizobium hipponense</name>
    <dbReference type="NCBI Taxonomy" id="2605638"/>
    <lineage>
        <taxon>Bacteria</taxon>
        <taxon>Pseudomonadati</taxon>
        <taxon>Pseudomonadota</taxon>
        <taxon>Alphaproteobacteria</taxon>
        <taxon>Hyphomicrobiales</taxon>
        <taxon>Nitrobacteraceae</taxon>
        <taxon>Bradyrhizobium</taxon>
    </lineage>
</organism>
<dbReference type="AlphaFoldDB" id="A0A5S4YJL8"/>
<dbReference type="RefSeq" id="WP_148742588.1">
    <property type="nucleotide sequence ID" value="NZ_VSTH01000098.1"/>
</dbReference>
<keyword evidence="2" id="KW-1185">Reference proteome</keyword>
<proteinExistence type="predicted"/>
<evidence type="ECO:0000313" key="2">
    <source>
        <dbReference type="Proteomes" id="UP000324797"/>
    </source>
</evidence>
<name>A0A5S4YJL8_9BRAD</name>
<dbReference type="InterPro" id="IPR025460">
    <property type="entry name" value="DUF4280"/>
</dbReference>
<dbReference type="Proteomes" id="UP000324797">
    <property type="component" value="Unassembled WGS sequence"/>
</dbReference>